<dbReference type="Gene3D" id="3.30.420.10">
    <property type="entry name" value="Ribonuclease H-like superfamily/Ribonuclease H"/>
    <property type="match status" value="1"/>
</dbReference>
<dbReference type="FunFam" id="3.30.420.10:FF:000007">
    <property type="entry name" value="Interferon-stimulated exonuclease gene 20"/>
    <property type="match status" value="1"/>
</dbReference>
<accession>A0A914X7D5</accession>
<evidence type="ECO:0000256" key="1">
    <source>
        <dbReference type="ARBA" id="ARBA00004123"/>
    </source>
</evidence>
<dbReference type="AlphaFoldDB" id="A0A914X7D5"/>
<comment type="subcellular location">
    <subcellularLocation>
        <location evidence="1">Nucleus</location>
    </subcellularLocation>
</comment>
<dbReference type="InterPro" id="IPR036397">
    <property type="entry name" value="RNaseH_sf"/>
</dbReference>
<keyword evidence="10" id="KW-1185">Reference proteome</keyword>
<keyword evidence="4" id="KW-0540">Nuclease</keyword>
<feature type="compositionally biased region" description="Low complexity" evidence="8">
    <location>
        <begin position="60"/>
        <end position="80"/>
    </location>
</feature>
<dbReference type="SMART" id="SM00479">
    <property type="entry name" value="EXOIII"/>
    <property type="match status" value="1"/>
</dbReference>
<evidence type="ECO:0000256" key="7">
    <source>
        <dbReference type="ARBA" id="ARBA00023242"/>
    </source>
</evidence>
<evidence type="ECO:0000313" key="10">
    <source>
        <dbReference type="Proteomes" id="UP000887566"/>
    </source>
</evidence>
<feature type="domain" description="Exonuclease" evidence="9">
    <location>
        <begin position="110"/>
        <end position="272"/>
    </location>
</feature>
<dbReference type="CDD" id="cd06144">
    <property type="entry name" value="REX4_like"/>
    <property type="match status" value="1"/>
</dbReference>
<protein>
    <recommendedName>
        <fullName evidence="3">RNA exonuclease 4</fullName>
    </recommendedName>
</protein>
<dbReference type="PANTHER" id="PTHR12801">
    <property type="entry name" value="RNA EXONUCLEASE REXO1 / RECO3 FAMILY MEMBER-RELATED"/>
    <property type="match status" value="1"/>
</dbReference>
<dbReference type="InterPro" id="IPR047021">
    <property type="entry name" value="REXO1/3/4-like"/>
</dbReference>
<organism evidence="10 11">
    <name type="scientific">Plectus sambesii</name>
    <dbReference type="NCBI Taxonomy" id="2011161"/>
    <lineage>
        <taxon>Eukaryota</taxon>
        <taxon>Metazoa</taxon>
        <taxon>Ecdysozoa</taxon>
        <taxon>Nematoda</taxon>
        <taxon>Chromadorea</taxon>
        <taxon>Plectida</taxon>
        <taxon>Plectina</taxon>
        <taxon>Plectoidea</taxon>
        <taxon>Plectidae</taxon>
        <taxon>Plectus</taxon>
    </lineage>
</organism>
<feature type="region of interest" description="Disordered" evidence="8">
    <location>
        <begin position="39"/>
        <end position="83"/>
    </location>
</feature>
<dbReference type="InterPro" id="IPR037431">
    <property type="entry name" value="REX4_DEDDh_dom"/>
</dbReference>
<evidence type="ECO:0000256" key="3">
    <source>
        <dbReference type="ARBA" id="ARBA00016937"/>
    </source>
</evidence>
<dbReference type="PANTHER" id="PTHR12801:SF158">
    <property type="entry name" value="RNA EXONUCLEASE 4"/>
    <property type="match status" value="1"/>
</dbReference>
<dbReference type="InterPro" id="IPR012337">
    <property type="entry name" value="RNaseH-like_sf"/>
</dbReference>
<evidence type="ECO:0000256" key="6">
    <source>
        <dbReference type="ARBA" id="ARBA00022839"/>
    </source>
</evidence>
<keyword evidence="6" id="KW-0269">Exonuclease</keyword>
<keyword evidence="7" id="KW-0539">Nucleus</keyword>
<dbReference type="GO" id="GO:0005634">
    <property type="term" value="C:nucleus"/>
    <property type="evidence" value="ECO:0007669"/>
    <property type="project" value="UniProtKB-SubCell"/>
</dbReference>
<evidence type="ECO:0000256" key="8">
    <source>
        <dbReference type="SAM" id="MobiDB-lite"/>
    </source>
</evidence>
<dbReference type="InterPro" id="IPR013520">
    <property type="entry name" value="Ribonucl_H"/>
</dbReference>
<dbReference type="GO" id="GO:0008408">
    <property type="term" value="F:3'-5' exonuclease activity"/>
    <property type="evidence" value="ECO:0007669"/>
    <property type="project" value="InterPro"/>
</dbReference>
<evidence type="ECO:0000313" key="11">
    <source>
        <dbReference type="WBParaSite" id="PSAMB.scaffold6325size9724.g28288.t1"/>
    </source>
</evidence>
<dbReference type="GO" id="GO:0006364">
    <property type="term" value="P:rRNA processing"/>
    <property type="evidence" value="ECO:0007669"/>
    <property type="project" value="InterPro"/>
</dbReference>
<dbReference type="GO" id="GO:0003676">
    <property type="term" value="F:nucleic acid binding"/>
    <property type="evidence" value="ECO:0007669"/>
    <property type="project" value="InterPro"/>
</dbReference>
<evidence type="ECO:0000259" key="9">
    <source>
        <dbReference type="SMART" id="SM00479"/>
    </source>
</evidence>
<proteinExistence type="inferred from homology"/>
<dbReference type="Proteomes" id="UP000887566">
    <property type="component" value="Unplaced"/>
</dbReference>
<evidence type="ECO:0000256" key="2">
    <source>
        <dbReference type="ARBA" id="ARBA00010489"/>
    </source>
</evidence>
<keyword evidence="5" id="KW-0378">Hydrolase</keyword>
<evidence type="ECO:0000256" key="5">
    <source>
        <dbReference type="ARBA" id="ARBA00022801"/>
    </source>
</evidence>
<sequence>MLPATQVVNFSENWKMLRQELTVEKEQLTIQQKAQMKALPALSSSEIEKKKRRNRKRKMNAAASAATSAEPSSADPTSAETATKKPKVCFAEEVVTTMTIKHTDQTQPTKVVAIDCEYVGGGFESRDNILARVSIVNQHGHCFYDKYVTPTEKVTDFRTAVSGIRPSNLRNAENFKKVQKEVSDLLADRIVVGHALQNDFKVLSLAHPRRLTRDTAKYKLFRQMANCFKTPSLKHLAQVVLGIQIQEGEHDSVTDAKVAMQLYTLHRKKWESDIGRYQRGKKP</sequence>
<dbReference type="WBParaSite" id="PSAMB.scaffold6325size9724.g28288.t1">
    <property type="protein sequence ID" value="PSAMB.scaffold6325size9724.g28288.t1"/>
    <property type="gene ID" value="PSAMB.scaffold6325size9724.g28288"/>
</dbReference>
<feature type="compositionally biased region" description="Basic residues" evidence="8">
    <location>
        <begin position="50"/>
        <end position="59"/>
    </location>
</feature>
<evidence type="ECO:0000256" key="4">
    <source>
        <dbReference type="ARBA" id="ARBA00022722"/>
    </source>
</evidence>
<name>A0A914X7D5_9BILA</name>
<dbReference type="Pfam" id="PF00929">
    <property type="entry name" value="RNase_T"/>
    <property type="match status" value="1"/>
</dbReference>
<comment type="similarity">
    <text evidence="2">Belongs to the REXO4 family.</text>
</comment>
<reference evidence="11" key="1">
    <citation type="submission" date="2022-11" db="UniProtKB">
        <authorList>
            <consortium name="WormBaseParasite"/>
        </authorList>
    </citation>
    <scope>IDENTIFICATION</scope>
</reference>
<dbReference type="SUPFAM" id="SSF53098">
    <property type="entry name" value="Ribonuclease H-like"/>
    <property type="match status" value="1"/>
</dbReference>